<feature type="transmembrane region" description="Helical" evidence="1">
    <location>
        <begin position="90"/>
        <end position="111"/>
    </location>
</feature>
<feature type="transmembrane region" description="Helical" evidence="1">
    <location>
        <begin position="21"/>
        <end position="42"/>
    </location>
</feature>
<dbReference type="RefSeq" id="WP_013769292.1">
    <property type="nucleotide sequence ID" value="NC_015514.1"/>
</dbReference>
<evidence type="ECO:0000256" key="1">
    <source>
        <dbReference type="SAM" id="Phobius"/>
    </source>
</evidence>
<sequence length="116" mass="11779">MAEAQTVAPTAGYPWVRVTGWTALLLAAVSGVGVLAAGAYVLDGLADPSSWGPLVAAFLLLWSCVPAVLALPVGIWQARRRLGPAWRSRATVALAAPALLAALAVLVAGAVQSLLP</sequence>
<keyword evidence="1" id="KW-0472">Membrane</keyword>
<dbReference type="EMBL" id="CP002666">
    <property type="protein sequence ID" value="AEE44262.1"/>
    <property type="molecule type" value="Genomic_DNA"/>
</dbReference>
<proteinExistence type="predicted"/>
<reference evidence="2 3" key="1">
    <citation type="submission" date="2011-04" db="EMBL/GenBank/DDBJ databases">
        <title>Complete sequence of Cellulomonas fimi ATCC 484.</title>
        <authorList>
            <consortium name="US DOE Joint Genome Institute"/>
            <person name="Lucas S."/>
            <person name="Han J."/>
            <person name="Lapidus A."/>
            <person name="Cheng J.-F."/>
            <person name="Goodwin L."/>
            <person name="Pitluck S."/>
            <person name="Peters L."/>
            <person name="Chertkov O."/>
            <person name="Detter J.C."/>
            <person name="Han C."/>
            <person name="Tapia R."/>
            <person name="Land M."/>
            <person name="Hauser L."/>
            <person name="Kyrpides N."/>
            <person name="Ivanova N."/>
            <person name="Ovchinnikova G."/>
            <person name="Pagani I."/>
            <person name="Mead D."/>
            <person name="Brumm P."/>
            <person name="Woyke T."/>
        </authorList>
    </citation>
    <scope>NUCLEOTIDE SEQUENCE [LARGE SCALE GENOMIC DNA]</scope>
    <source>
        <strain evidence="3">ATCC 484 / DSM 20113 / JCM 1341 / NBRC 15513 / NCIMB 8980 / NCTC 7547</strain>
    </source>
</reference>
<organism evidence="2 3">
    <name type="scientific">Cellulomonas fimi (strain ATCC 484 / DSM 20113 / JCM 1341 / CCUG 24087 / LMG 16345 / NBRC 15513 / NCIMB 8980 / NCTC 7547 / NRS-133)</name>
    <dbReference type="NCBI Taxonomy" id="590998"/>
    <lineage>
        <taxon>Bacteria</taxon>
        <taxon>Bacillati</taxon>
        <taxon>Actinomycetota</taxon>
        <taxon>Actinomycetes</taxon>
        <taxon>Micrococcales</taxon>
        <taxon>Cellulomonadaceae</taxon>
        <taxon>Cellulomonas</taxon>
    </lineage>
</organism>
<dbReference type="AlphaFoldDB" id="F4H4R1"/>
<evidence type="ECO:0000313" key="3">
    <source>
        <dbReference type="Proteomes" id="UP000008460"/>
    </source>
</evidence>
<dbReference type="HOGENOM" id="CLU_2092405_0_0_11"/>
<name>F4H4R1_CELFA</name>
<keyword evidence="1" id="KW-1133">Transmembrane helix</keyword>
<protein>
    <submittedName>
        <fullName evidence="2">Uncharacterized protein</fullName>
    </submittedName>
</protein>
<keyword evidence="3" id="KW-1185">Reference proteome</keyword>
<accession>F4H4R1</accession>
<feature type="transmembrane region" description="Helical" evidence="1">
    <location>
        <begin position="54"/>
        <end position="78"/>
    </location>
</feature>
<evidence type="ECO:0000313" key="2">
    <source>
        <dbReference type="EMBL" id="AEE44262.1"/>
    </source>
</evidence>
<gene>
    <name evidence="2" type="ordered locus">Celf_0112</name>
</gene>
<dbReference type="KEGG" id="cfi:Celf_0112"/>
<dbReference type="Proteomes" id="UP000008460">
    <property type="component" value="Chromosome"/>
</dbReference>
<keyword evidence="1" id="KW-0812">Transmembrane</keyword>